<dbReference type="GO" id="GO:0008270">
    <property type="term" value="F:zinc ion binding"/>
    <property type="evidence" value="ECO:0007669"/>
    <property type="project" value="UniProtKB-KW"/>
</dbReference>
<dbReference type="OrthoDB" id="6052214at2759"/>
<evidence type="ECO:0000256" key="5">
    <source>
        <dbReference type="ARBA" id="ARBA00022737"/>
    </source>
</evidence>
<dbReference type="FunFam" id="3.30.160.60:FF:000912">
    <property type="entry name" value="Zinc finger protein 660"/>
    <property type="match status" value="1"/>
</dbReference>
<sequence>MDLVSRTSFPVDEPKKLQIKTKQEFDFEYDENPMKNHTVILTDRGPEREPKVKSEDEELDPEDHVTVMKREMDSVPGAGSIEIKTKVKSETKESDIKDHVTVIKREIDSVPGADNGSGWNYKTPTSWQRHHNGLVEEASDPLETTKKPLQECESGSTYDNYITSSDISGFICSKCGKSLERHSDLLIHLCDTSNMRCIEDAEWKYYLCLTCGKKFGRKEHCKIHQLVHTGEKPFTCSVCGKCFSFKNHMKSHERVHTGEKPYTCSQCGKSFSQTSSLNSHKKTHIGEKPCTCSECGKNFSHIKHLHRHQKTHTGEKPFTCTECGKTFSRKGDLESHQTIHTE</sequence>
<protein>
    <submittedName>
        <fullName evidence="14">Uncharacterized protein LOC734388 isoform X1</fullName>
    </submittedName>
</protein>
<keyword evidence="6 10" id="KW-0863">Zinc-finger</keyword>
<feature type="region of interest" description="Disordered" evidence="11">
    <location>
        <begin position="36"/>
        <end position="61"/>
    </location>
</feature>
<dbReference type="PANTHER" id="PTHR16515:SF49">
    <property type="entry name" value="GASTRULA ZINC FINGER PROTEIN XLCGF49.1-LIKE-RELATED"/>
    <property type="match status" value="1"/>
</dbReference>
<evidence type="ECO:0000256" key="4">
    <source>
        <dbReference type="ARBA" id="ARBA00022723"/>
    </source>
</evidence>
<comment type="function">
    <text evidence="1">May be involved in transcriptional regulation.</text>
</comment>
<dbReference type="InterPro" id="IPR036236">
    <property type="entry name" value="Znf_C2H2_sf"/>
</dbReference>
<evidence type="ECO:0000256" key="8">
    <source>
        <dbReference type="ARBA" id="ARBA00023125"/>
    </source>
</evidence>
<keyword evidence="8" id="KW-0238">DNA-binding</keyword>
<dbReference type="GO" id="GO:0000978">
    <property type="term" value="F:RNA polymerase II cis-regulatory region sequence-specific DNA binding"/>
    <property type="evidence" value="ECO:0000318"/>
    <property type="project" value="GO_Central"/>
</dbReference>
<feature type="domain" description="C2H2-type" evidence="12">
    <location>
        <begin position="290"/>
        <end position="317"/>
    </location>
</feature>
<accession>A0A8J1L2F0</accession>
<dbReference type="SMART" id="SM00355">
    <property type="entry name" value="ZnF_C2H2"/>
    <property type="match status" value="6"/>
</dbReference>
<dbReference type="Pfam" id="PF00096">
    <property type="entry name" value="zf-C2H2"/>
    <property type="match status" value="5"/>
</dbReference>
<reference evidence="14" key="1">
    <citation type="submission" date="2025-08" db="UniProtKB">
        <authorList>
            <consortium name="RefSeq"/>
        </authorList>
    </citation>
    <scope>IDENTIFICATION</scope>
    <source>
        <strain evidence="14">J_2021</strain>
        <tissue evidence="14">Erythrocytes</tissue>
    </source>
</reference>
<dbReference type="GeneID" id="734388"/>
<dbReference type="InterPro" id="IPR013087">
    <property type="entry name" value="Znf_C2H2_type"/>
</dbReference>
<organism evidence="13 14">
    <name type="scientific">Xenopus laevis</name>
    <name type="common">African clawed frog</name>
    <dbReference type="NCBI Taxonomy" id="8355"/>
    <lineage>
        <taxon>Eukaryota</taxon>
        <taxon>Metazoa</taxon>
        <taxon>Chordata</taxon>
        <taxon>Craniata</taxon>
        <taxon>Vertebrata</taxon>
        <taxon>Euteleostomi</taxon>
        <taxon>Amphibia</taxon>
        <taxon>Batrachia</taxon>
        <taxon>Anura</taxon>
        <taxon>Pipoidea</taxon>
        <taxon>Pipidae</taxon>
        <taxon>Xenopodinae</taxon>
        <taxon>Xenopus</taxon>
        <taxon>Xenopus</taxon>
    </lineage>
</organism>
<dbReference type="PROSITE" id="PS00028">
    <property type="entry name" value="ZINC_FINGER_C2H2_1"/>
    <property type="match status" value="5"/>
</dbReference>
<keyword evidence="5" id="KW-0677">Repeat</keyword>
<dbReference type="FunFam" id="3.30.160.60:FF:000759">
    <property type="entry name" value="zinc finger protein 16"/>
    <property type="match status" value="1"/>
</dbReference>
<dbReference type="FunFam" id="3.30.160.60:FF:002343">
    <property type="entry name" value="Zinc finger protein 33A"/>
    <property type="match status" value="2"/>
</dbReference>
<evidence type="ECO:0000256" key="6">
    <source>
        <dbReference type="ARBA" id="ARBA00022771"/>
    </source>
</evidence>
<comment type="similarity">
    <text evidence="3">Belongs to the krueppel C2H2-type zinc-finger protein family.</text>
</comment>
<evidence type="ECO:0000256" key="11">
    <source>
        <dbReference type="SAM" id="MobiDB-lite"/>
    </source>
</evidence>
<evidence type="ECO:0000256" key="2">
    <source>
        <dbReference type="ARBA" id="ARBA00004123"/>
    </source>
</evidence>
<evidence type="ECO:0000313" key="14">
    <source>
        <dbReference type="RefSeq" id="XP_041423164.1"/>
    </source>
</evidence>
<evidence type="ECO:0000256" key="1">
    <source>
        <dbReference type="ARBA" id="ARBA00003767"/>
    </source>
</evidence>
<dbReference type="GO" id="GO:0005634">
    <property type="term" value="C:nucleus"/>
    <property type="evidence" value="ECO:0007669"/>
    <property type="project" value="UniProtKB-SubCell"/>
</dbReference>
<evidence type="ECO:0000313" key="13">
    <source>
        <dbReference type="Proteomes" id="UP000186698"/>
    </source>
</evidence>
<dbReference type="Proteomes" id="UP000186698">
    <property type="component" value="Chromosome 6S"/>
</dbReference>
<keyword evidence="4" id="KW-0479">Metal-binding</keyword>
<dbReference type="GO" id="GO:0000981">
    <property type="term" value="F:DNA-binding transcription factor activity, RNA polymerase II-specific"/>
    <property type="evidence" value="ECO:0000318"/>
    <property type="project" value="GO_Central"/>
</dbReference>
<feature type="domain" description="C2H2-type" evidence="12">
    <location>
        <begin position="234"/>
        <end position="261"/>
    </location>
</feature>
<dbReference type="Gene3D" id="3.30.160.60">
    <property type="entry name" value="Classic Zinc Finger"/>
    <property type="match status" value="5"/>
</dbReference>
<dbReference type="GO" id="GO:0006357">
    <property type="term" value="P:regulation of transcription by RNA polymerase II"/>
    <property type="evidence" value="ECO:0000318"/>
    <property type="project" value="GO_Central"/>
</dbReference>
<feature type="compositionally biased region" description="Basic and acidic residues" evidence="11">
    <location>
        <begin position="44"/>
        <end position="54"/>
    </location>
</feature>
<dbReference type="RefSeq" id="XP_041423164.1">
    <property type="nucleotide sequence ID" value="XM_041567230.1"/>
</dbReference>
<name>A0A8J1L2F0_XENLA</name>
<keyword evidence="9" id="KW-0539">Nucleus</keyword>
<feature type="domain" description="C2H2-type" evidence="12">
    <location>
        <begin position="318"/>
        <end position="342"/>
    </location>
</feature>
<dbReference type="PROSITE" id="PS50157">
    <property type="entry name" value="ZINC_FINGER_C2H2_2"/>
    <property type="match status" value="5"/>
</dbReference>
<keyword evidence="7" id="KW-0862">Zinc</keyword>
<keyword evidence="13" id="KW-1185">Reference proteome</keyword>
<comment type="subcellular location">
    <subcellularLocation>
        <location evidence="2">Nucleus</location>
    </subcellularLocation>
</comment>
<feature type="domain" description="C2H2-type" evidence="12">
    <location>
        <begin position="206"/>
        <end position="233"/>
    </location>
</feature>
<feature type="domain" description="C2H2-type" evidence="12">
    <location>
        <begin position="262"/>
        <end position="289"/>
    </location>
</feature>
<evidence type="ECO:0000259" key="12">
    <source>
        <dbReference type="PROSITE" id="PS50157"/>
    </source>
</evidence>
<gene>
    <name evidence="14" type="primary">MGC115334</name>
</gene>
<dbReference type="PANTHER" id="PTHR16515">
    <property type="entry name" value="PR DOMAIN ZINC FINGER PROTEIN"/>
    <property type="match status" value="1"/>
</dbReference>
<dbReference type="InterPro" id="IPR050331">
    <property type="entry name" value="Zinc_finger"/>
</dbReference>
<evidence type="ECO:0000256" key="7">
    <source>
        <dbReference type="ARBA" id="ARBA00022833"/>
    </source>
</evidence>
<dbReference type="AlphaFoldDB" id="A0A8J1L2F0"/>
<evidence type="ECO:0000256" key="3">
    <source>
        <dbReference type="ARBA" id="ARBA00006991"/>
    </source>
</evidence>
<evidence type="ECO:0000256" key="9">
    <source>
        <dbReference type="ARBA" id="ARBA00023242"/>
    </source>
</evidence>
<dbReference type="SUPFAM" id="SSF57667">
    <property type="entry name" value="beta-beta-alpha zinc fingers"/>
    <property type="match status" value="3"/>
</dbReference>
<proteinExistence type="inferred from homology"/>
<evidence type="ECO:0000256" key="10">
    <source>
        <dbReference type="PROSITE-ProRule" id="PRU00042"/>
    </source>
</evidence>